<dbReference type="AlphaFoldDB" id="A0A455SW19"/>
<organism evidence="1">
    <name type="scientific">Thermosporothrix sp. COM3</name>
    <dbReference type="NCBI Taxonomy" id="2490863"/>
    <lineage>
        <taxon>Bacteria</taxon>
        <taxon>Bacillati</taxon>
        <taxon>Chloroflexota</taxon>
        <taxon>Ktedonobacteria</taxon>
        <taxon>Ktedonobacterales</taxon>
        <taxon>Thermosporotrichaceae</taxon>
        <taxon>Thermosporothrix</taxon>
    </lineage>
</organism>
<name>A0A455SW19_9CHLR</name>
<sequence>MMIESYEDGRPDPRAEEIQRNWTLWTEQNQYRLKESLPIIEGDVLVLIEVFEQQEKREQDQYLVFIPQIPLNAQRSLKTLRNLL</sequence>
<protein>
    <submittedName>
        <fullName evidence="1">Uncharacterized protein</fullName>
    </submittedName>
</protein>
<gene>
    <name evidence="1" type="ORF">KTC_65270</name>
</gene>
<accession>A0A455SW19</accession>
<evidence type="ECO:0000313" key="1">
    <source>
        <dbReference type="EMBL" id="BBH91776.1"/>
    </source>
</evidence>
<reference evidence="1" key="1">
    <citation type="submission" date="2018-12" db="EMBL/GenBank/DDBJ databases">
        <title>Novel natural products biosynthetic potential of the class Ktedonobacteria.</title>
        <authorList>
            <person name="Zheng Y."/>
            <person name="Saitou A."/>
            <person name="Wang C.M."/>
            <person name="Toyoda A."/>
            <person name="Minakuchi Y."/>
            <person name="Sekiguchi Y."/>
            <person name="Ueda K."/>
            <person name="Takano H."/>
            <person name="Sakai Y."/>
            <person name="Yokota A."/>
            <person name="Yabe S."/>
        </authorList>
    </citation>
    <scope>NUCLEOTIDE SEQUENCE</scope>
    <source>
        <strain evidence="1">COM3</strain>
    </source>
</reference>
<dbReference type="EMBL" id="AP019376">
    <property type="protein sequence ID" value="BBH91776.1"/>
    <property type="molecule type" value="Genomic_DNA"/>
</dbReference>
<proteinExistence type="predicted"/>